<sequence>MKFHHIWGVKQKNSPYMLRIIVFCAVKIANREKETETRKGDRIDDQTRKFNLSEAVSL</sequence>
<gene>
    <name evidence="1" type="ORF">K340107D12_15790</name>
</gene>
<keyword evidence="2" id="KW-1185">Reference proteome</keyword>
<protein>
    <submittedName>
        <fullName evidence="1">Uncharacterized protein</fullName>
    </submittedName>
</protein>
<proteinExistence type="predicted"/>
<accession>A0ABQ0BQE5</accession>
<dbReference type="Proteomes" id="UP001600941">
    <property type="component" value="Unassembled WGS sequence"/>
</dbReference>
<organism evidence="1 2">
    <name type="scientific">Blautia parvula</name>
    <dbReference type="NCBI Taxonomy" id="2877527"/>
    <lineage>
        <taxon>Bacteria</taxon>
        <taxon>Bacillati</taxon>
        <taxon>Bacillota</taxon>
        <taxon>Clostridia</taxon>
        <taxon>Lachnospirales</taxon>
        <taxon>Lachnospiraceae</taxon>
        <taxon>Blautia</taxon>
    </lineage>
</organism>
<dbReference type="EMBL" id="BAABZQ010000001">
    <property type="protein sequence ID" value="GAA6498763.1"/>
    <property type="molecule type" value="Genomic_DNA"/>
</dbReference>
<comment type="caution">
    <text evidence="1">The sequence shown here is derived from an EMBL/GenBank/DDBJ whole genome shotgun (WGS) entry which is preliminary data.</text>
</comment>
<reference evidence="1 2" key="1">
    <citation type="submission" date="2024-04" db="EMBL/GenBank/DDBJ databases">
        <title>Defined microbial consortia suppress multidrug-resistant proinflammatory Enterobacteriaceae via ecological control.</title>
        <authorList>
            <person name="Furuichi M."/>
            <person name="Kawaguchi T."/>
            <person name="Pust M."/>
            <person name="Yasuma K."/>
            <person name="Plichta D."/>
            <person name="Hasegawa N."/>
            <person name="Ohya T."/>
            <person name="Bhattarai S."/>
            <person name="Sasajima S."/>
            <person name="Aoto Y."/>
            <person name="Tuganbaev T."/>
            <person name="Yaginuma M."/>
            <person name="Ueda M."/>
            <person name="Okahashi N."/>
            <person name="Amafuji K."/>
            <person name="Kiridooshi Y."/>
            <person name="Sugita K."/>
            <person name="Strazar M."/>
            <person name="Skelly A."/>
            <person name="Suda W."/>
            <person name="Hattori M."/>
            <person name="Nakamoto N."/>
            <person name="Caballero S."/>
            <person name="Norman J."/>
            <person name="Olle B."/>
            <person name="Tanoue T."/>
            <person name="Arita M."/>
            <person name="Bucci V."/>
            <person name="Atarashi K."/>
            <person name="Xavier R."/>
            <person name="Honda K."/>
        </authorList>
    </citation>
    <scope>NUCLEOTIDE SEQUENCE [LARGE SCALE GENOMIC DNA]</scope>
    <source>
        <strain evidence="2">k34-0107-D12</strain>
    </source>
</reference>
<evidence type="ECO:0000313" key="2">
    <source>
        <dbReference type="Proteomes" id="UP001600941"/>
    </source>
</evidence>
<name>A0ABQ0BQE5_9FIRM</name>
<evidence type="ECO:0000313" key="1">
    <source>
        <dbReference type="EMBL" id="GAA6498763.1"/>
    </source>
</evidence>